<feature type="transmembrane region" description="Helical" evidence="2">
    <location>
        <begin position="256"/>
        <end position="276"/>
    </location>
</feature>
<evidence type="ECO:0000256" key="1">
    <source>
        <dbReference type="SAM" id="MobiDB-lite"/>
    </source>
</evidence>
<feature type="transmembrane region" description="Helical" evidence="2">
    <location>
        <begin position="227"/>
        <end position="250"/>
    </location>
</feature>
<keyword evidence="2" id="KW-1133">Transmembrane helix</keyword>
<organism evidence="4 5">
    <name type="scientific">Diaporthe vaccinii</name>
    <dbReference type="NCBI Taxonomy" id="105482"/>
    <lineage>
        <taxon>Eukaryota</taxon>
        <taxon>Fungi</taxon>
        <taxon>Dikarya</taxon>
        <taxon>Ascomycota</taxon>
        <taxon>Pezizomycotina</taxon>
        <taxon>Sordariomycetes</taxon>
        <taxon>Sordariomycetidae</taxon>
        <taxon>Diaporthales</taxon>
        <taxon>Diaporthaceae</taxon>
        <taxon>Diaporthe</taxon>
        <taxon>Diaporthe eres species complex</taxon>
    </lineage>
</organism>
<dbReference type="InterPro" id="IPR046529">
    <property type="entry name" value="DUF6594"/>
</dbReference>
<evidence type="ECO:0000259" key="3">
    <source>
        <dbReference type="Pfam" id="PF20237"/>
    </source>
</evidence>
<reference evidence="4 5" key="1">
    <citation type="submission" date="2024-03" db="EMBL/GenBank/DDBJ databases">
        <title>A high-quality draft genome sequence of Diaporthe vaccinii, a causative agent of upright dieback and viscid rot disease in cranberry plants.</title>
        <authorList>
            <person name="Sarrasin M."/>
            <person name="Lang B.F."/>
            <person name="Burger G."/>
        </authorList>
    </citation>
    <scope>NUCLEOTIDE SEQUENCE [LARGE SCALE GENOMIC DNA]</scope>
    <source>
        <strain evidence="4 5">IS7</strain>
    </source>
</reference>
<keyword evidence="5" id="KW-1185">Reference proteome</keyword>
<evidence type="ECO:0000256" key="2">
    <source>
        <dbReference type="SAM" id="Phobius"/>
    </source>
</evidence>
<dbReference type="PANTHER" id="PTHR34502">
    <property type="entry name" value="DUF6594 DOMAIN-CONTAINING PROTEIN-RELATED"/>
    <property type="match status" value="1"/>
</dbReference>
<dbReference type="EMBL" id="JBAWTH010000056">
    <property type="protein sequence ID" value="KAL2281599.1"/>
    <property type="molecule type" value="Genomic_DNA"/>
</dbReference>
<dbReference type="Pfam" id="PF20237">
    <property type="entry name" value="DUF6594"/>
    <property type="match status" value="1"/>
</dbReference>
<proteinExistence type="predicted"/>
<evidence type="ECO:0000313" key="5">
    <source>
        <dbReference type="Proteomes" id="UP001600888"/>
    </source>
</evidence>
<feature type="domain" description="DUF6594" evidence="3">
    <location>
        <begin position="25"/>
        <end position="295"/>
    </location>
</feature>
<name>A0ABR4EGQ7_9PEZI</name>
<keyword evidence="2" id="KW-0472">Membrane</keyword>
<dbReference type="PANTHER" id="PTHR34502:SF5">
    <property type="entry name" value="DUF6594 DOMAIN-CONTAINING PROTEIN"/>
    <property type="match status" value="1"/>
</dbReference>
<accession>A0ABR4EGQ7</accession>
<sequence length="305" mass="33735">MSQIPQAQASPVEEPEPADVPPSGYPKLAGLMAASAPAAIFRKFGELQMINLLRLQARLQDLEQEYRDIRAEDVASDEPGLASLVKDFRQMQDMAESEDGESEQYDVLKKIQVALKEYNEALLQVMRLDQAEGPSSRDLGDLRKWLIRPSMGNNFLVGAEALTWGEVNNSDFISPRVGTPDKFNSLLTGSILDAYHWAYGHKKENRDSRMQDLGNNLRVYDDKKITVVADALAAVISSLLPTVMILVLYFVHNMLWRLGLLIIFTAIFSASITVFTNAKKIEVYSATAAFAAVEVVFIGSTSSTG</sequence>
<comment type="caution">
    <text evidence="4">The sequence shown here is derived from an EMBL/GenBank/DDBJ whole genome shotgun (WGS) entry which is preliminary data.</text>
</comment>
<protein>
    <recommendedName>
        <fullName evidence="3">DUF6594 domain-containing protein</fullName>
    </recommendedName>
</protein>
<gene>
    <name evidence="4" type="ORF">FJTKL_11495</name>
</gene>
<evidence type="ECO:0000313" key="4">
    <source>
        <dbReference type="EMBL" id="KAL2281599.1"/>
    </source>
</evidence>
<keyword evidence="2" id="KW-0812">Transmembrane</keyword>
<feature type="transmembrane region" description="Helical" evidence="2">
    <location>
        <begin position="283"/>
        <end position="302"/>
    </location>
</feature>
<feature type="region of interest" description="Disordered" evidence="1">
    <location>
        <begin position="1"/>
        <end position="23"/>
    </location>
</feature>
<dbReference type="Proteomes" id="UP001600888">
    <property type="component" value="Unassembled WGS sequence"/>
</dbReference>